<dbReference type="Pfam" id="PF01027">
    <property type="entry name" value="Bax1-I"/>
    <property type="match status" value="1"/>
</dbReference>
<evidence type="ECO:0000256" key="1">
    <source>
        <dbReference type="ARBA" id="ARBA00004141"/>
    </source>
</evidence>
<comment type="subcellular location">
    <subcellularLocation>
        <location evidence="1">Membrane</location>
        <topology evidence="1">Multi-pass membrane protein</topology>
    </subcellularLocation>
</comment>
<feature type="transmembrane region" description="Helical" evidence="5">
    <location>
        <begin position="84"/>
        <end position="102"/>
    </location>
</feature>
<feature type="transmembrane region" description="Helical" evidence="5">
    <location>
        <begin position="123"/>
        <end position="141"/>
    </location>
</feature>
<dbReference type="PANTHER" id="PTHR23291:SF112">
    <property type="entry name" value="GROWTH HORMONE-INDUCIBLE TRANSMEMBRANE PROTEIN"/>
    <property type="match status" value="1"/>
</dbReference>
<comment type="similarity">
    <text evidence="5">Belongs to the BI1 family.</text>
</comment>
<dbReference type="PANTHER" id="PTHR23291">
    <property type="entry name" value="BAX INHIBITOR-RELATED"/>
    <property type="match status" value="1"/>
</dbReference>
<reference evidence="7" key="1">
    <citation type="submission" date="2018-05" db="EMBL/GenBank/DDBJ databases">
        <title>Draft genome sequence of Stemphylium lycopersici strain CIDEFI 213.</title>
        <authorList>
            <person name="Medina R."/>
            <person name="Franco M.E.E."/>
            <person name="Lucentini C.G."/>
            <person name="Saparrat M.C.N."/>
            <person name="Balatti P.A."/>
        </authorList>
    </citation>
    <scope>NUCLEOTIDE SEQUENCE [LARGE SCALE GENOMIC DNA]</scope>
    <source>
        <strain evidence="7">CIDEFI 213</strain>
    </source>
</reference>
<dbReference type="EMBL" id="QGDH01000040">
    <property type="protein sequence ID" value="RAR13156.1"/>
    <property type="molecule type" value="Genomic_DNA"/>
</dbReference>
<feature type="transmembrane region" description="Helical" evidence="5">
    <location>
        <begin position="243"/>
        <end position="262"/>
    </location>
</feature>
<keyword evidence="4 5" id="KW-0472">Membrane</keyword>
<dbReference type="InterPro" id="IPR006214">
    <property type="entry name" value="Bax_inhibitor_1-related"/>
</dbReference>
<evidence type="ECO:0000313" key="6">
    <source>
        <dbReference type="EMBL" id="RAR13156.1"/>
    </source>
</evidence>
<evidence type="ECO:0000256" key="3">
    <source>
        <dbReference type="ARBA" id="ARBA00022989"/>
    </source>
</evidence>
<comment type="caution">
    <text evidence="6">The sequence shown here is derived from an EMBL/GenBank/DDBJ whole genome shotgun (WGS) entry which is preliminary data.</text>
</comment>
<organism evidence="6 7">
    <name type="scientific">Stemphylium lycopersici</name>
    <name type="common">Tomato gray leaf spot disease fungus</name>
    <name type="synonym">Thyrospora lycopersici</name>
    <dbReference type="NCBI Taxonomy" id="183478"/>
    <lineage>
        <taxon>Eukaryota</taxon>
        <taxon>Fungi</taxon>
        <taxon>Dikarya</taxon>
        <taxon>Ascomycota</taxon>
        <taxon>Pezizomycotina</taxon>
        <taxon>Dothideomycetes</taxon>
        <taxon>Pleosporomycetidae</taxon>
        <taxon>Pleosporales</taxon>
        <taxon>Pleosporineae</taxon>
        <taxon>Pleosporaceae</taxon>
        <taxon>Stemphylium</taxon>
    </lineage>
</organism>
<protein>
    <submittedName>
        <fullName evidence="6">Bax inhibitor family protein</fullName>
    </submittedName>
</protein>
<keyword evidence="7" id="KW-1185">Reference proteome</keyword>
<feature type="transmembrane region" description="Helical" evidence="5">
    <location>
        <begin position="210"/>
        <end position="231"/>
    </location>
</feature>
<dbReference type="AlphaFoldDB" id="A0A364N7B0"/>
<feature type="transmembrane region" description="Helical" evidence="5">
    <location>
        <begin position="153"/>
        <end position="173"/>
    </location>
</feature>
<name>A0A364N7B0_STELY</name>
<dbReference type="GO" id="GO:0005743">
    <property type="term" value="C:mitochondrial inner membrane"/>
    <property type="evidence" value="ECO:0007669"/>
    <property type="project" value="TreeGrafter"/>
</dbReference>
<keyword evidence="2 5" id="KW-0812">Transmembrane</keyword>
<evidence type="ECO:0000256" key="5">
    <source>
        <dbReference type="RuleBase" id="RU004379"/>
    </source>
</evidence>
<feature type="transmembrane region" description="Helical" evidence="5">
    <location>
        <begin position="274"/>
        <end position="291"/>
    </location>
</feature>
<keyword evidence="3 5" id="KW-1133">Transmembrane helix</keyword>
<sequence length="340" mass="37224">MASLLRRPFAITATLRQATQSTPQTLSLRAFHNTPLKSHPHLFRPAKPTVSSSQNVSRFQQAFRRGYQQAAYNPMAQGDTRQRLLYGAGIFGATLLGINLIFNRETREDGGMPPFEREYLNDTFMHTGLGIGMIGIAARALHMNGWSFRLMSANPWLVLGVGLVGSIGTMYGTMATSPSNYVQKYALWSAFNGTQALLLSPLFFMHPAILARAGLYTVGMMGSIAFVGATAKTDKYMYLGGPLLAGVAIVALSGLAPMVIPATAARTLMVTENIWLYGGLAVFGGFTLYDVQKVLNHARAAERGLIPKDPVNESISLELDFINIFIRMVQILGMQQNRRK</sequence>
<evidence type="ECO:0000256" key="2">
    <source>
        <dbReference type="ARBA" id="ARBA00022692"/>
    </source>
</evidence>
<evidence type="ECO:0000256" key="4">
    <source>
        <dbReference type="ARBA" id="ARBA00023136"/>
    </source>
</evidence>
<dbReference type="OrthoDB" id="1277691at2759"/>
<dbReference type="STRING" id="183478.A0A364N7B0"/>
<gene>
    <name evidence="6" type="ORF">DDE83_003541</name>
</gene>
<dbReference type="Proteomes" id="UP000249619">
    <property type="component" value="Unassembled WGS sequence"/>
</dbReference>
<evidence type="ECO:0000313" key="7">
    <source>
        <dbReference type="Proteomes" id="UP000249619"/>
    </source>
</evidence>
<accession>A0A364N7B0</accession>
<proteinExistence type="inferred from homology"/>